<dbReference type="InterPro" id="IPR037185">
    <property type="entry name" value="EmrE-like"/>
</dbReference>
<dbReference type="PANTHER" id="PTHR22911">
    <property type="entry name" value="ACYL-MALONYL CONDENSING ENZYME-RELATED"/>
    <property type="match status" value="1"/>
</dbReference>
<reference evidence="7 8" key="1">
    <citation type="submission" date="2020-06" db="EMBL/GenBank/DDBJ databases">
        <authorList>
            <person name="Qiu C."/>
            <person name="Liu Z."/>
        </authorList>
    </citation>
    <scope>NUCLEOTIDE SEQUENCE [LARGE SCALE GENOMIC DNA]</scope>
    <source>
        <strain evidence="7 8">EM 1</strain>
    </source>
</reference>
<evidence type="ECO:0000313" key="8">
    <source>
        <dbReference type="Proteomes" id="UP000588051"/>
    </source>
</evidence>
<dbReference type="Pfam" id="PF00892">
    <property type="entry name" value="EamA"/>
    <property type="match status" value="2"/>
</dbReference>
<dbReference type="GO" id="GO:0016020">
    <property type="term" value="C:membrane"/>
    <property type="evidence" value="ECO:0007669"/>
    <property type="project" value="UniProtKB-SubCell"/>
</dbReference>
<protein>
    <submittedName>
        <fullName evidence="7">DMT family transporter</fullName>
    </submittedName>
</protein>
<feature type="transmembrane region" description="Helical" evidence="5">
    <location>
        <begin position="265"/>
        <end position="282"/>
    </location>
</feature>
<feature type="transmembrane region" description="Helical" evidence="5">
    <location>
        <begin position="128"/>
        <end position="148"/>
    </location>
</feature>
<accession>A0A850QCD3</accession>
<dbReference type="SUPFAM" id="SSF103481">
    <property type="entry name" value="Multidrug resistance efflux transporter EmrE"/>
    <property type="match status" value="2"/>
</dbReference>
<evidence type="ECO:0000256" key="4">
    <source>
        <dbReference type="ARBA" id="ARBA00023136"/>
    </source>
</evidence>
<evidence type="ECO:0000256" key="1">
    <source>
        <dbReference type="ARBA" id="ARBA00004141"/>
    </source>
</evidence>
<feature type="transmembrane region" description="Helical" evidence="5">
    <location>
        <begin position="186"/>
        <end position="206"/>
    </location>
</feature>
<evidence type="ECO:0000259" key="6">
    <source>
        <dbReference type="Pfam" id="PF00892"/>
    </source>
</evidence>
<feature type="transmembrane region" description="Helical" evidence="5">
    <location>
        <begin position="98"/>
        <end position="119"/>
    </location>
</feature>
<feature type="transmembrane region" description="Helical" evidence="5">
    <location>
        <begin position="242"/>
        <end position="259"/>
    </location>
</feature>
<feature type="transmembrane region" description="Helical" evidence="5">
    <location>
        <begin position="40"/>
        <end position="57"/>
    </location>
</feature>
<dbReference type="AlphaFoldDB" id="A0A850QCD3"/>
<name>A0A850QCD3_9BURK</name>
<dbReference type="RefSeq" id="WP_176802202.1">
    <property type="nucleotide sequence ID" value="NZ_JABXYJ010000002.1"/>
</dbReference>
<proteinExistence type="predicted"/>
<gene>
    <name evidence="7" type="ORF">HV832_03605</name>
</gene>
<organism evidence="7 8">
    <name type="scientific">Undibacterium oligocarboniphilum</name>
    <dbReference type="NCBI Taxonomy" id="666702"/>
    <lineage>
        <taxon>Bacteria</taxon>
        <taxon>Pseudomonadati</taxon>
        <taxon>Pseudomonadota</taxon>
        <taxon>Betaproteobacteria</taxon>
        <taxon>Burkholderiales</taxon>
        <taxon>Oxalobacteraceae</taxon>
        <taxon>Undibacterium</taxon>
    </lineage>
</organism>
<sequence length="295" mass="31807">MSNKLSHRRAVIWMICAASLWSIAGVFTRHLDSARGFEITFWRSFFAAVFVAGVMLKQYGRAFVPRLRLLGRLGFVSGCMWATMYSCFMISLTMTTVANTSIMESLSPLFTAFLAWLVLRERIAVRTWWAIAAAAIGMGWMFAGSLSAVDSRGLLGMLIGLGVPVASSINTIVLKKRAHTVDLIPAVLVGGGISALVMLPFAFPFQASWHDIGILAILGFFQLGLPCSMLVRASASLSAPEIALLSLLEVLLAPVWAWLGAGEIPAGTTLTGGAIVLISLIFNELSMGQKVRPHS</sequence>
<feature type="domain" description="EamA" evidence="6">
    <location>
        <begin position="155"/>
        <end position="282"/>
    </location>
</feature>
<dbReference type="InterPro" id="IPR000620">
    <property type="entry name" value="EamA_dom"/>
</dbReference>
<feature type="transmembrane region" description="Helical" evidence="5">
    <location>
        <begin position="12"/>
        <end position="28"/>
    </location>
</feature>
<dbReference type="Proteomes" id="UP000588051">
    <property type="component" value="Unassembled WGS sequence"/>
</dbReference>
<dbReference type="EMBL" id="JABXYJ010000002">
    <property type="protein sequence ID" value="NVO76919.1"/>
    <property type="molecule type" value="Genomic_DNA"/>
</dbReference>
<evidence type="ECO:0000313" key="7">
    <source>
        <dbReference type="EMBL" id="NVO76919.1"/>
    </source>
</evidence>
<evidence type="ECO:0000256" key="2">
    <source>
        <dbReference type="ARBA" id="ARBA00022692"/>
    </source>
</evidence>
<keyword evidence="3 5" id="KW-1133">Transmembrane helix</keyword>
<keyword evidence="4 5" id="KW-0472">Membrane</keyword>
<evidence type="ECO:0000256" key="3">
    <source>
        <dbReference type="ARBA" id="ARBA00022989"/>
    </source>
</evidence>
<feature type="domain" description="EamA" evidence="6">
    <location>
        <begin position="9"/>
        <end position="141"/>
    </location>
</feature>
<feature type="transmembrane region" description="Helical" evidence="5">
    <location>
        <begin position="69"/>
        <end position="92"/>
    </location>
</feature>
<comment type="caution">
    <text evidence="7">The sequence shown here is derived from an EMBL/GenBank/DDBJ whole genome shotgun (WGS) entry which is preliminary data.</text>
</comment>
<dbReference type="PANTHER" id="PTHR22911:SF6">
    <property type="entry name" value="SOLUTE CARRIER FAMILY 35 MEMBER G1"/>
    <property type="match status" value="1"/>
</dbReference>
<feature type="transmembrane region" description="Helical" evidence="5">
    <location>
        <begin position="154"/>
        <end position="174"/>
    </location>
</feature>
<evidence type="ECO:0000256" key="5">
    <source>
        <dbReference type="SAM" id="Phobius"/>
    </source>
</evidence>
<feature type="transmembrane region" description="Helical" evidence="5">
    <location>
        <begin position="212"/>
        <end position="230"/>
    </location>
</feature>
<keyword evidence="2 5" id="KW-0812">Transmembrane</keyword>
<comment type="subcellular location">
    <subcellularLocation>
        <location evidence="1">Membrane</location>
        <topology evidence="1">Multi-pass membrane protein</topology>
    </subcellularLocation>
</comment>
<keyword evidence="8" id="KW-1185">Reference proteome</keyword>